<dbReference type="InterPro" id="IPR001633">
    <property type="entry name" value="EAL_dom"/>
</dbReference>
<evidence type="ECO:0000256" key="1">
    <source>
        <dbReference type="ARBA" id="ARBA00004651"/>
    </source>
</evidence>
<evidence type="ECO:0000256" key="7">
    <source>
        <dbReference type="ARBA" id="ARBA00022989"/>
    </source>
</evidence>
<keyword evidence="8 10" id="KW-0472">Membrane</keyword>
<dbReference type="SUPFAM" id="SSF141868">
    <property type="entry name" value="EAL domain-like"/>
    <property type="match status" value="1"/>
</dbReference>
<dbReference type="PROSITE" id="PS50883">
    <property type="entry name" value="EAL"/>
    <property type="match status" value="1"/>
</dbReference>
<comment type="catalytic activity">
    <reaction evidence="9">
        <text>3',3'-c-di-GMP + H2O = 5'-phosphoguanylyl(3'-&gt;5')guanosine + H(+)</text>
        <dbReference type="Rhea" id="RHEA:24902"/>
        <dbReference type="ChEBI" id="CHEBI:15377"/>
        <dbReference type="ChEBI" id="CHEBI:15378"/>
        <dbReference type="ChEBI" id="CHEBI:58754"/>
        <dbReference type="ChEBI" id="CHEBI:58805"/>
        <dbReference type="EC" id="3.1.4.52"/>
    </reaction>
</comment>
<keyword evidence="3" id="KW-1003">Cell membrane</keyword>
<dbReference type="NCBIfam" id="NF007839">
    <property type="entry name" value="PRK10551.1"/>
    <property type="match status" value="1"/>
</dbReference>
<dbReference type="Pfam" id="PF12792">
    <property type="entry name" value="CSS-motif"/>
    <property type="match status" value="1"/>
</dbReference>
<feature type="transmembrane region" description="Helical" evidence="10">
    <location>
        <begin position="243"/>
        <end position="265"/>
    </location>
</feature>
<feature type="domain" description="EAL" evidence="11">
    <location>
        <begin position="266"/>
        <end position="519"/>
    </location>
</feature>
<keyword evidence="4" id="KW-0973">c-di-GMP</keyword>
<dbReference type="Pfam" id="PF00563">
    <property type="entry name" value="EAL"/>
    <property type="match status" value="1"/>
</dbReference>
<comment type="caution">
    <text evidence="12">The sequence shown here is derived from an EMBL/GenBank/DDBJ whole genome shotgun (WGS) entry which is preliminary data.</text>
</comment>
<gene>
    <name evidence="12" type="ORF">SAMN02927935_02632</name>
</gene>
<dbReference type="CDD" id="cd01948">
    <property type="entry name" value="EAL"/>
    <property type="match status" value="1"/>
</dbReference>
<keyword evidence="7 10" id="KW-1133">Transmembrane helix</keyword>
<feature type="transmembrane region" description="Helical" evidence="10">
    <location>
        <begin position="21"/>
        <end position="40"/>
    </location>
</feature>
<proteinExistence type="predicted"/>
<dbReference type="EC" id="3.1.4.52" evidence="2"/>
<dbReference type="PANTHER" id="PTHR33121:SF73">
    <property type="entry name" value="CYCLIC DI-GMP PHOSPHODIESTERASE PDEN-RELATED"/>
    <property type="match status" value="1"/>
</dbReference>
<name>A0A1G5JBI5_9GAMM</name>
<dbReference type="InterPro" id="IPR035919">
    <property type="entry name" value="EAL_sf"/>
</dbReference>
<organism evidence="12 13">
    <name type="scientific">Serratia nematodiphila</name>
    <dbReference type="NCBI Taxonomy" id="458197"/>
    <lineage>
        <taxon>Bacteria</taxon>
        <taxon>Pseudomonadati</taxon>
        <taxon>Pseudomonadota</taxon>
        <taxon>Gammaproteobacteria</taxon>
        <taxon>Enterobacterales</taxon>
        <taxon>Yersiniaceae</taxon>
        <taxon>Serratia</taxon>
    </lineage>
</organism>
<dbReference type="InterPro" id="IPR024744">
    <property type="entry name" value="CSS-motif_dom"/>
</dbReference>
<keyword evidence="6" id="KW-0378">Hydrolase</keyword>
<protein>
    <recommendedName>
        <fullName evidence="2">cyclic-guanylate-specific phosphodiesterase</fullName>
        <ecNumber evidence="2">3.1.4.52</ecNumber>
    </recommendedName>
</protein>
<dbReference type="InterPro" id="IPR050706">
    <property type="entry name" value="Cyclic-di-GMP_PDE-like"/>
</dbReference>
<dbReference type="Proteomes" id="UP000183031">
    <property type="component" value="Unassembled WGS sequence"/>
</dbReference>
<dbReference type="SMART" id="SM00052">
    <property type="entry name" value="EAL"/>
    <property type="match status" value="1"/>
</dbReference>
<comment type="subcellular location">
    <subcellularLocation>
        <location evidence="1">Cell membrane</location>
        <topology evidence="1">Multi-pass membrane protein</topology>
    </subcellularLocation>
</comment>
<evidence type="ECO:0000313" key="12">
    <source>
        <dbReference type="EMBL" id="SCY85607.1"/>
    </source>
</evidence>
<evidence type="ECO:0000256" key="5">
    <source>
        <dbReference type="ARBA" id="ARBA00022692"/>
    </source>
</evidence>
<dbReference type="Gene3D" id="3.20.20.450">
    <property type="entry name" value="EAL domain"/>
    <property type="match status" value="1"/>
</dbReference>
<dbReference type="PANTHER" id="PTHR33121">
    <property type="entry name" value="CYCLIC DI-GMP PHOSPHODIESTERASE PDEF"/>
    <property type="match status" value="1"/>
</dbReference>
<sequence length="528" mass="59243">MGLKRAFARSVSHRQRSLAKSGVAALVFFTLFTAVTLSLINHQRTQYQHKVEARTQKFTLGYISHLTAVMRQMMPLLDKPCLSSQSDITYQAAFTSGVRTFLLVKDGYAYCSSATGDMMLPMKNIYQDIDWDLPLDLKLQQGTPMVPNKPAVAVWLRHPGEKATGILATLDIDLMPYLLFTSHDEQAPGIAIVMGNRALTTFSPNLMPVNQLPKGKADTLTLPNLPLTILFYNEKLTPNDIRLTLLGSLVLSLMTGVLCYYMLLLRQSPERALLRGIKRNEFFIEYQPVFHTDSNSIGGLEALIRWQHPIEGRIPPDVFIPYAESNGLIVPLTRHLFRLIAEDAPQLAKALPRGGKVGLNISPAHLSAPSFHQDVYELLTQLPGDYFTLVFEITERGMVEEESALAEFDWLHKQGIEIAVDDFGTGHSALIYLERFTMDYLKIDRGFVNTIGQDTVTAPVLDAVISLAKKLKMLTVAEGVETAEQMQFLQEHGVNFMQGYYFSKPLSIDDFVAYCNAHQVFDYQEKNS</sequence>
<evidence type="ECO:0000259" key="11">
    <source>
        <dbReference type="PROSITE" id="PS50883"/>
    </source>
</evidence>
<evidence type="ECO:0000256" key="3">
    <source>
        <dbReference type="ARBA" id="ARBA00022475"/>
    </source>
</evidence>
<keyword evidence="13" id="KW-1185">Reference proteome</keyword>
<evidence type="ECO:0000256" key="4">
    <source>
        <dbReference type="ARBA" id="ARBA00022636"/>
    </source>
</evidence>
<reference evidence="12 13" key="1">
    <citation type="submission" date="2016-10" db="EMBL/GenBank/DDBJ databases">
        <authorList>
            <person name="Varghese N."/>
            <person name="Submissions S."/>
        </authorList>
    </citation>
    <scope>NUCLEOTIDE SEQUENCE [LARGE SCALE GENOMIC DNA]</scope>
    <source>
        <strain evidence="12 13">CGMCC 1.6853</strain>
    </source>
</reference>
<evidence type="ECO:0000256" key="2">
    <source>
        <dbReference type="ARBA" id="ARBA00012282"/>
    </source>
</evidence>
<keyword evidence="5 10" id="KW-0812">Transmembrane</keyword>
<dbReference type="EMBL" id="FMUT01000007">
    <property type="protein sequence ID" value="SCY85607.1"/>
    <property type="molecule type" value="Genomic_DNA"/>
</dbReference>
<evidence type="ECO:0000313" key="13">
    <source>
        <dbReference type="Proteomes" id="UP000183031"/>
    </source>
</evidence>
<dbReference type="RefSeq" id="WP_033632555.1">
    <property type="nucleotide sequence ID" value="NZ_CBCSIN010000005.1"/>
</dbReference>
<evidence type="ECO:0000256" key="9">
    <source>
        <dbReference type="ARBA" id="ARBA00034290"/>
    </source>
</evidence>
<accession>A0A1G5JBI5</accession>
<evidence type="ECO:0000256" key="8">
    <source>
        <dbReference type="ARBA" id="ARBA00023136"/>
    </source>
</evidence>
<evidence type="ECO:0000256" key="10">
    <source>
        <dbReference type="SAM" id="Phobius"/>
    </source>
</evidence>
<evidence type="ECO:0000256" key="6">
    <source>
        <dbReference type="ARBA" id="ARBA00022801"/>
    </source>
</evidence>